<dbReference type="EMBL" id="KN822265">
    <property type="protein sequence ID" value="KIM51317.1"/>
    <property type="molecule type" value="Genomic_DNA"/>
</dbReference>
<gene>
    <name evidence="1" type="ORF">SCLCIDRAFT_653185</name>
</gene>
<dbReference type="HOGENOM" id="CLU_2575257_0_0_1"/>
<reference evidence="1 2" key="1">
    <citation type="submission" date="2014-04" db="EMBL/GenBank/DDBJ databases">
        <authorList>
            <consortium name="DOE Joint Genome Institute"/>
            <person name="Kuo A."/>
            <person name="Kohler A."/>
            <person name="Nagy L.G."/>
            <person name="Floudas D."/>
            <person name="Copeland A."/>
            <person name="Barry K.W."/>
            <person name="Cichocki N."/>
            <person name="Veneault-Fourrey C."/>
            <person name="LaButti K."/>
            <person name="Lindquist E.A."/>
            <person name="Lipzen A."/>
            <person name="Lundell T."/>
            <person name="Morin E."/>
            <person name="Murat C."/>
            <person name="Sun H."/>
            <person name="Tunlid A."/>
            <person name="Henrissat B."/>
            <person name="Grigoriev I.V."/>
            <person name="Hibbett D.S."/>
            <person name="Martin F."/>
            <person name="Nordberg H.P."/>
            <person name="Cantor M.N."/>
            <person name="Hua S.X."/>
        </authorList>
    </citation>
    <scope>NUCLEOTIDE SEQUENCE [LARGE SCALE GENOMIC DNA]</scope>
    <source>
        <strain evidence="1 2">Foug A</strain>
    </source>
</reference>
<evidence type="ECO:0000313" key="1">
    <source>
        <dbReference type="EMBL" id="KIM51317.1"/>
    </source>
</evidence>
<proteinExistence type="predicted"/>
<reference evidence="2" key="2">
    <citation type="submission" date="2015-01" db="EMBL/GenBank/DDBJ databases">
        <title>Evolutionary Origins and Diversification of the Mycorrhizal Mutualists.</title>
        <authorList>
            <consortium name="DOE Joint Genome Institute"/>
            <consortium name="Mycorrhizal Genomics Consortium"/>
            <person name="Kohler A."/>
            <person name="Kuo A."/>
            <person name="Nagy L.G."/>
            <person name="Floudas D."/>
            <person name="Copeland A."/>
            <person name="Barry K.W."/>
            <person name="Cichocki N."/>
            <person name="Veneault-Fourrey C."/>
            <person name="LaButti K."/>
            <person name="Lindquist E.A."/>
            <person name="Lipzen A."/>
            <person name="Lundell T."/>
            <person name="Morin E."/>
            <person name="Murat C."/>
            <person name="Riley R."/>
            <person name="Ohm R."/>
            <person name="Sun H."/>
            <person name="Tunlid A."/>
            <person name="Henrissat B."/>
            <person name="Grigoriev I.V."/>
            <person name="Hibbett D.S."/>
            <person name="Martin F."/>
        </authorList>
    </citation>
    <scope>NUCLEOTIDE SEQUENCE [LARGE SCALE GENOMIC DNA]</scope>
    <source>
        <strain evidence="2">Foug A</strain>
    </source>
</reference>
<dbReference type="Proteomes" id="UP000053989">
    <property type="component" value="Unassembled WGS sequence"/>
</dbReference>
<protein>
    <submittedName>
        <fullName evidence="1">Uncharacterized protein</fullName>
    </submittedName>
</protein>
<name>A0A0C2ZEF0_9AGAM</name>
<evidence type="ECO:0000313" key="2">
    <source>
        <dbReference type="Proteomes" id="UP000053989"/>
    </source>
</evidence>
<keyword evidence="2" id="KW-1185">Reference proteome</keyword>
<sequence length="81" mass="9268">MVPKEITKSYPTRNLEWIWHVSFMEAPGFGSGGEACTPLMGAREWTWVPEEMHLHLQAETPITGILQQSYIYKKSPVEESC</sequence>
<dbReference type="InParanoid" id="A0A0C2ZEF0"/>
<organism evidence="1 2">
    <name type="scientific">Scleroderma citrinum Foug A</name>
    <dbReference type="NCBI Taxonomy" id="1036808"/>
    <lineage>
        <taxon>Eukaryota</taxon>
        <taxon>Fungi</taxon>
        <taxon>Dikarya</taxon>
        <taxon>Basidiomycota</taxon>
        <taxon>Agaricomycotina</taxon>
        <taxon>Agaricomycetes</taxon>
        <taxon>Agaricomycetidae</taxon>
        <taxon>Boletales</taxon>
        <taxon>Sclerodermatineae</taxon>
        <taxon>Sclerodermataceae</taxon>
        <taxon>Scleroderma</taxon>
    </lineage>
</organism>
<dbReference type="AlphaFoldDB" id="A0A0C2ZEF0"/>
<accession>A0A0C2ZEF0</accession>